<dbReference type="GO" id="GO:0022857">
    <property type="term" value="F:transmembrane transporter activity"/>
    <property type="evidence" value="ECO:0007669"/>
    <property type="project" value="InterPro"/>
</dbReference>
<reference evidence="9" key="1">
    <citation type="journal article" date="2020" name="BMC Genomics">
        <title>Correction to: Identification and distribution of gene clusters required for synthesis of sphingolipid metabolism inhibitors in diverse species of the filamentous fungus Fusarium.</title>
        <authorList>
            <person name="Kim H.S."/>
            <person name="Lohmar J.M."/>
            <person name="Busman M."/>
            <person name="Brown D.W."/>
            <person name="Naumann T.A."/>
            <person name="Divon H.H."/>
            <person name="Lysoe E."/>
            <person name="Uhlig S."/>
            <person name="Proctor R.H."/>
        </authorList>
    </citation>
    <scope>NUCLEOTIDE SEQUENCE</scope>
    <source>
        <strain evidence="9">NRRL 22465</strain>
    </source>
</reference>
<feature type="transmembrane region" description="Helical" evidence="7">
    <location>
        <begin position="201"/>
        <end position="220"/>
    </location>
</feature>
<keyword evidence="3 7" id="KW-0812">Transmembrane</keyword>
<dbReference type="SUPFAM" id="SSF103473">
    <property type="entry name" value="MFS general substrate transporter"/>
    <property type="match status" value="1"/>
</dbReference>
<dbReference type="InterPro" id="IPR011701">
    <property type="entry name" value="MFS"/>
</dbReference>
<evidence type="ECO:0000313" key="10">
    <source>
        <dbReference type="Proteomes" id="UP000635477"/>
    </source>
</evidence>
<feature type="transmembrane region" description="Helical" evidence="7">
    <location>
        <begin position="112"/>
        <end position="132"/>
    </location>
</feature>
<evidence type="ECO:0000256" key="2">
    <source>
        <dbReference type="ARBA" id="ARBA00022448"/>
    </source>
</evidence>
<feature type="transmembrane region" description="Helical" evidence="7">
    <location>
        <begin position="138"/>
        <end position="159"/>
    </location>
</feature>
<feature type="transmembrane region" description="Helical" evidence="7">
    <location>
        <begin position="315"/>
        <end position="331"/>
    </location>
</feature>
<dbReference type="AlphaFoldDB" id="A0A8H4UAK1"/>
<keyword evidence="4 7" id="KW-1133">Transmembrane helix</keyword>
<dbReference type="Proteomes" id="UP000635477">
    <property type="component" value="Unassembled WGS sequence"/>
</dbReference>
<evidence type="ECO:0000313" key="9">
    <source>
        <dbReference type="EMBL" id="KAF4972891.1"/>
    </source>
</evidence>
<evidence type="ECO:0000256" key="4">
    <source>
        <dbReference type="ARBA" id="ARBA00022989"/>
    </source>
</evidence>
<comment type="caution">
    <text evidence="9">The sequence shown here is derived from an EMBL/GenBank/DDBJ whole genome shotgun (WGS) entry which is preliminary data.</text>
</comment>
<keyword evidence="5 7" id="KW-0472">Membrane</keyword>
<gene>
    <name evidence="9" type="ORF">FZEAL_9495</name>
</gene>
<reference evidence="9" key="2">
    <citation type="submission" date="2020-05" db="EMBL/GenBank/DDBJ databases">
        <authorList>
            <person name="Kim H.-S."/>
            <person name="Proctor R.H."/>
            <person name="Brown D.W."/>
        </authorList>
    </citation>
    <scope>NUCLEOTIDE SEQUENCE</scope>
    <source>
        <strain evidence="9">NRRL 22465</strain>
    </source>
</reference>
<dbReference type="PANTHER" id="PTHR23506">
    <property type="entry name" value="GH10249P"/>
    <property type="match status" value="1"/>
</dbReference>
<dbReference type="Pfam" id="PF07690">
    <property type="entry name" value="MFS_1"/>
    <property type="match status" value="1"/>
</dbReference>
<keyword evidence="2" id="KW-0813">Transport</keyword>
<feature type="transmembrane region" description="Helical" evidence="7">
    <location>
        <begin position="343"/>
        <end position="362"/>
    </location>
</feature>
<dbReference type="GO" id="GO:0016020">
    <property type="term" value="C:membrane"/>
    <property type="evidence" value="ECO:0007669"/>
    <property type="project" value="UniProtKB-SubCell"/>
</dbReference>
<protein>
    <recommendedName>
        <fullName evidence="8">Major facilitator superfamily (MFS) profile domain-containing protein</fullName>
    </recommendedName>
</protein>
<evidence type="ECO:0000256" key="5">
    <source>
        <dbReference type="ARBA" id="ARBA00023136"/>
    </source>
</evidence>
<dbReference type="Gene3D" id="1.20.1250.20">
    <property type="entry name" value="MFS general substrate transporter like domains"/>
    <property type="match status" value="2"/>
</dbReference>
<evidence type="ECO:0000256" key="7">
    <source>
        <dbReference type="SAM" id="Phobius"/>
    </source>
</evidence>
<feature type="transmembrane region" description="Helical" evidence="7">
    <location>
        <begin position="86"/>
        <end position="105"/>
    </location>
</feature>
<keyword evidence="6" id="KW-0325">Glycoprotein</keyword>
<sequence length="507" mass="54370">MSTSGTAIMMGLKHFLLGYGPDEPLGNKPFLLGLRSSRWFIIATVILGIYVDIFLYASTVVTIPFLVEDQLGVGEDEVLQLTGWSMFAYSIASFSVSPLAGLLADTSKSRRAPLLSGLAFLLAGIICLWKASRTSVLLFGRVLQGASAGFVWTIGLALIIDTVGQDEIGGVLAYADIALCMGLASGPPVSGAVLKAYGKDAIYVLTLGLTLVDVLMRLFLVEAGTALRWKPEPAPEAVAPEAVAPDLSNKVTVLSEEGPEDRTSTIGAYIKVVFRSWRILGALMGTWVVSHILITMDVAVPIYLEETFESDCSKVGLMLLVFYCPSLLCIWSGQLADRYGGKWLAIAGLLGCIPSFLGLAVVEKFETLAVPSLMWILMLCAGVSLAVANTPIMAEIIYSLVNKQTKYQWLRQYSGGYGMAYGAFMTIFSLGSLTASLATPAILRKHGWAALMYSLIACCIFGTIPMALWAGPKQPMGRCGMRKQRPIVTEGTREGGDVEADAAENPV</sequence>
<proteinExistence type="predicted"/>
<feature type="domain" description="Major facilitator superfamily (MFS) profile" evidence="8">
    <location>
        <begin position="41"/>
        <end position="474"/>
    </location>
</feature>
<evidence type="ECO:0000256" key="6">
    <source>
        <dbReference type="ARBA" id="ARBA00023180"/>
    </source>
</evidence>
<dbReference type="OrthoDB" id="5086884at2759"/>
<dbReference type="InterPro" id="IPR020846">
    <property type="entry name" value="MFS_dom"/>
</dbReference>
<dbReference type="PANTHER" id="PTHR23506:SF23">
    <property type="entry name" value="GH10249P"/>
    <property type="match status" value="1"/>
</dbReference>
<dbReference type="PROSITE" id="PS50850">
    <property type="entry name" value="MFS"/>
    <property type="match status" value="1"/>
</dbReference>
<organism evidence="9 10">
    <name type="scientific">Fusarium zealandicum</name>
    <dbReference type="NCBI Taxonomy" id="1053134"/>
    <lineage>
        <taxon>Eukaryota</taxon>
        <taxon>Fungi</taxon>
        <taxon>Dikarya</taxon>
        <taxon>Ascomycota</taxon>
        <taxon>Pezizomycotina</taxon>
        <taxon>Sordariomycetes</taxon>
        <taxon>Hypocreomycetidae</taxon>
        <taxon>Hypocreales</taxon>
        <taxon>Nectriaceae</taxon>
        <taxon>Fusarium</taxon>
        <taxon>Fusarium staphyleae species complex</taxon>
    </lineage>
</organism>
<dbReference type="InterPro" id="IPR036259">
    <property type="entry name" value="MFS_trans_sf"/>
</dbReference>
<feature type="transmembrane region" description="Helical" evidence="7">
    <location>
        <begin position="448"/>
        <end position="471"/>
    </location>
</feature>
<feature type="transmembrane region" description="Helical" evidence="7">
    <location>
        <begin position="279"/>
        <end position="303"/>
    </location>
</feature>
<evidence type="ECO:0000256" key="1">
    <source>
        <dbReference type="ARBA" id="ARBA00004141"/>
    </source>
</evidence>
<evidence type="ECO:0000259" key="8">
    <source>
        <dbReference type="PROSITE" id="PS50850"/>
    </source>
</evidence>
<dbReference type="InterPro" id="IPR050930">
    <property type="entry name" value="MFS_Vesicular_Transporter"/>
</dbReference>
<comment type="subcellular location">
    <subcellularLocation>
        <location evidence="1">Membrane</location>
        <topology evidence="1">Multi-pass membrane protein</topology>
    </subcellularLocation>
</comment>
<name>A0A8H4UAK1_9HYPO</name>
<feature type="transmembrane region" description="Helical" evidence="7">
    <location>
        <begin position="39"/>
        <end position="66"/>
    </location>
</feature>
<evidence type="ECO:0000256" key="3">
    <source>
        <dbReference type="ARBA" id="ARBA00022692"/>
    </source>
</evidence>
<dbReference type="CDD" id="cd17325">
    <property type="entry name" value="MFS_MdtG_SLC18_like"/>
    <property type="match status" value="1"/>
</dbReference>
<accession>A0A8H4UAK1</accession>
<feature type="transmembrane region" description="Helical" evidence="7">
    <location>
        <begin position="171"/>
        <end position="189"/>
    </location>
</feature>
<keyword evidence="10" id="KW-1185">Reference proteome</keyword>
<feature type="transmembrane region" description="Helical" evidence="7">
    <location>
        <begin position="374"/>
        <end position="398"/>
    </location>
</feature>
<dbReference type="EMBL" id="JABEYC010000889">
    <property type="protein sequence ID" value="KAF4972891.1"/>
    <property type="molecule type" value="Genomic_DNA"/>
</dbReference>
<feature type="transmembrane region" description="Helical" evidence="7">
    <location>
        <begin position="419"/>
        <end position="442"/>
    </location>
</feature>